<dbReference type="PANTHER" id="PTHR30413:SF10">
    <property type="entry name" value="CAPSULE POLYSACCHARIDE EXPORT INNER-MEMBRANE PROTEIN CTRC"/>
    <property type="match status" value="1"/>
</dbReference>
<organism evidence="10 11">
    <name type="scientific">Gottfriedia endophytica</name>
    <dbReference type="NCBI Taxonomy" id="2820819"/>
    <lineage>
        <taxon>Bacteria</taxon>
        <taxon>Bacillati</taxon>
        <taxon>Bacillota</taxon>
        <taxon>Bacilli</taxon>
        <taxon>Bacillales</taxon>
        <taxon>Bacillaceae</taxon>
        <taxon>Gottfriedia</taxon>
    </lineage>
</organism>
<comment type="subcellular location">
    <subcellularLocation>
        <location evidence="1 8">Cell membrane</location>
        <topology evidence="1 8">Multi-pass membrane protein</topology>
    </subcellularLocation>
</comment>
<feature type="transmembrane region" description="Helical" evidence="8">
    <location>
        <begin position="125"/>
        <end position="144"/>
    </location>
</feature>
<dbReference type="PROSITE" id="PS51012">
    <property type="entry name" value="ABC_TM2"/>
    <property type="match status" value="1"/>
</dbReference>
<name>A0A940SHD3_9BACI</name>
<dbReference type="PANTHER" id="PTHR30413">
    <property type="entry name" value="INNER MEMBRANE TRANSPORT PERMEASE"/>
    <property type="match status" value="1"/>
</dbReference>
<keyword evidence="3 8" id="KW-0813">Transport</keyword>
<comment type="similarity">
    <text evidence="2 8">Belongs to the ABC-2 integral membrane protein family.</text>
</comment>
<dbReference type="Proteomes" id="UP000682134">
    <property type="component" value="Unassembled WGS sequence"/>
</dbReference>
<evidence type="ECO:0000256" key="3">
    <source>
        <dbReference type="ARBA" id="ARBA00022448"/>
    </source>
</evidence>
<evidence type="ECO:0000256" key="7">
    <source>
        <dbReference type="ARBA" id="ARBA00023136"/>
    </source>
</evidence>
<protein>
    <recommendedName>
        <fullName evidence="8">Transport permease protein</fullName>
    </recommendedName>
</protein>
<keyword evidence="6 8" id="KW-1133">Transmembrane helix</keyword>
<feature type="transmembrane region" description="Helical" evidence="8">
    <location>
        <begin position="179"/>
        <end position="198"/>
    </location>
</feature>
<gene>
    <name evidence="10" type="ORF">J5Y03_12920</name>
</gene>
<dbReference type="InterPro" id="IPR047817">
    <property type="entry name" value="ABC2_TM_bact-type"/>
</dbReference>
<keyword evidence="5 8" id="KW-0812">Transmembrane</keyword>
<feature type="transmembrane region" description="Helical" evidence="8">
    <location>
        <begin position="238"/>
        <end position="256"/>
    </location>
</feature>
<dbReference type="AlphaFoldDB" id="A0A940SHD3"/>
<evidence type="ECO:0000256" key="6">
    <source>
        <dbReference type="ARBA" id="ARBA00022989"/>
    </source>
</evidence>
<evidence type="ECO:0000256" key="4">
    <source>
        <dbReference type="ARBA" id="ARBA00022475"/>
    </source>
</evidence>
<feature type="domain" description="ABC transmembrane type-2" evidence="9">
    <location>
        <begin position="35"/>
        <end position="258"/>
    </location>
</feature>
<dbReference type="EMBL" id="JAGIYQ010000008">
    <property type="protein sequence ID" value="MBP0726077.1"/>
    <property type="molecule type" value="Genomic_DNA"/>
</dbReference>
<dbReference type="RefSeq" id="WP_209406315.1">
    <property type="nucleotide sequence ID" value="NZ_JAGIYQ010000008.1"/>
</dbReference>
<comment type="caution">
    <text evidence="10">The sequence shown here is derived from an EMBL/GenBank/DDBJ whole genome shotgun (WGS) entry which is preliminary data.</text>
</comment>
<evidence type="ECO:0000313" key="10">
    <source>
        <dbReference type="EMBL" id="MBP0726077.1"/>
    </source>
</evidence>
<evidence type="ECO:0000256" key="8">
    <source>
        <dbReference type="RuleBase" id="RU361157"/>
    </source>
</evidence>
<keyword evidence="7 8" id="KW-0472">Membrane</keyword>
<evidence type="ECO:0000256" key="1">
    <source>
        <dbReference type="ARBA" id="ARBA00004651"/>
    </source>
</evidence>
<feature type="transmembrane region" description="Helical" evidence="8">
    <location>
        <begin position="70"/>
        <end position="89"/>
    </location>
</feature>
<keyword evidence="11" id="KW-1185">Reference proteome</keyword>
<evidence type="ECO:0000259" key="9">
    <source>
        <dbReference type="PROSITE" id="PS51012"/>
    </source>
</evidence>
<dbReference type="Pfam" id="PF01061">
    <property type="entry name" value="ABC2_membrane"/>
    <property type="match status" value="1"/>
</dbReference>
<evidence type="ECO:0000313" key="11">
    <source>
        <dbReference type="Proteomes" id="UP000682134"/>
    </source>
</evidence>
<dbReference type="GO" id="GO:0015920">
    <property type="term" value="P:lipopolysaccharide transport"/>
    <property type="evidence" value="ECO:0007669"/>
    <property type="project" value="TreeGrafter"/>
</dbReference>
<sequence length="266" mass="30705">MRAMTTVIKEQFKNLYLIGRLSAYETKKEYADSQLGMVWVFLNPLLQIAVYWFVFGAGIRKGHAVNGIPFLTWMLCGLIPWFYISAAILQGSNSIYARLGTVSKMNFPLSIIPTYVVMSRFYTHLFLMVVLFIEVILTRGISYISFWGLAYFAIANTILLIALSFLTSTLSTMLRDIHLLIQSITRMLLYLTPILWAPHSNSLAEKLMKINPFYYIVEGYRKVLLYNEPSYILSKYSLYFWGVVIVLFIVGAAAHVKFRRQFVDYL</sequence>
<feature type="transmembrane region" description="Helical" evidence="8">
    <location>
        <begin position="150"/>
        <end position="167"/>
    </location>
</feature>
<evidence type="ECO:0000256" key="2">
    <source>
        <dbReference type="ARBA" id="ARBA00007783"/>
    </source>
</evidence>
<reference evidence="10" key="1">
    <citation type="submission" date="2021-04" db="EMBL/GenBank/DDBJ databases">
        <title>Genome seq and assembly of Bacillus sp.</title>
        <authorList>
            <person name="Chhetri G."/>
        </authorList>
    </citation>
    <scope>NUCLEOTIDE SEQUENCE</scope>
    <source>
        <strain evidence="10">RG28</strain>
    </source>
</reference>
<proteinExistence type="inferred from homology"/>
<dbReference type="GO" id="GO:0140359">
    <property type="term" value="F:ABC-type transporter activity"/>
    <property type="evidence" value="ECO:0007669"/>
    <property type="project" value="InterPro"/>
</dbReference>
<dbReference type="InterPro" id="IPR013525">
    <property type="entry name" value="ABC2_TM"/>
</dbReference>
<accession>A0A940SHD3</accession>
<dbReference type="GO" id="GO:0005886">
    <property type="term" value="C:plasma membrane"/>
    <property type="evidence" value="ECO:0007669"/>
    <property type="project" value="UniProtKB-SubCell"/>
</dbReference>
<evidence type="ECO:0000256" key="5">
    <source>
        <dbReference type="ARBA" id="ARBA00022692"/>
    </source>
</evidence>
<feature type="transmembrane region" description="Helical" evidence="8">
    <location>
        <begin position="37"/>
        <end position="58"/>
    </location>
</feature>
<keyword evidence="4 8" id="KW-1003">Cell membrane</keyword>